<sequence length="193" mass="23004">MFFYWLSWLFWIIITFFFPNIQLRNRLAALTLIVISLSQSTFIIFGLELYMSYVLLTITYLLILLKQKESLELLAVIFFLAISYTGLKFILIVRPIWLFIPDAMILTTIYTLVAFLVTNSVVKRYLIASFPLLLGEFFYVIFVSQLAWSMRLGDIRFIHLILIQIAFLFMFQQWKQGKYKYKKLLEKLEEQTN</sequence>
<proteinExistence type="predicted"/>
<evidence type="ECO:0000313" key="2">
    <source>
        <dbReference type="EMBL" id="MCZ0701850.1"/>
    </source>
</evidence>
<feature type="transmembrane region" description="Helical" evidence="1">
    <location>
        <begin position="155"/>
        <end position="174"/>
    </location>
</feature>
<dbReference type="Pfam" id="PF24124">
    <property type="entry name" value="YphA"/>
    <property type="match status" value="1"/>
</dbReference>
<dbReference type="Proteomes" id="UP001084197">
    <property type="component" value="Unassembled WGS sequence"/>
</dbReference>
<feature type="transmembrane region" description="Helical" evidence="1">
    <location>
        <begin position="42"/>
        <end position="64"/>
    </location>
</feature>
<feature type="transmembrane region" description="Helical" evidence="1">
    <location>
        <begin position="96"/>
        <end position="118"/>
    </location>
</feature>
<feature type="transmembrane region" description="Helical" evidence="1">
    <location>
        <begin position="125"/>
        <end position="149"/>
    </location>
</feature>
<dbReference type="EMBL" id="JAPRAT010000002">
    <property type="protein sequence ID" value="MCZ0701850.1"/>
    <property type="molecule type" value="Genomic_DNA"/>
</dbReference>
<comment type="caution">
    <text evidence="2">The sequence shown here is derived from an EMBL/GenBank/DDBJ whole genome shotgun (WGS) entry which is preliminary data.</text>
</comment>
<gene>
    <name evidence="2" type="ORF">OWO01_01320</name>
</gene>
<evidence type="ECO:0000256" key="1">
    <source>
        <dbReference type="SAM" id="Phobius"/>
    </source>
</evidence>
<name>A0A9J6R869_9BACI</name>
<keyword evidence="1" id="KW-0472">Membrane</keyword>
<evidence type="ECO:0000313" key="3">
    <source>
        <dbReference type="Proteomes" id="UP001084197"/>
    </source>
</evidence>
<dbReference type="AlphaFoldDB" id="A0A9J6R869"/>
<accession>A0A9J6R869</accession>
<feature type="transmembrane region" description="Helical" evidence="1">
    <location>
        <begin position="71"/>
        <end position="90"/>
    </location>
</feature>
<keyword evidence="1" id="KW-1133">Transmembrane helix</keyword>
<reference evidence="2" key="1">
    <citation type="submission" date="2022-11" db="EMBL/GenBank/DDBJ databases">
        <title>WGS of Natronobacillus azotifigens 24KS-1, an anaerobic diazotrophic haloalkaliphile from soda-rich habitats.</title>
        <authorList>
            <person name="Sorokin D.Y."/>
            <person name="Merkel A.Y."/>
        </authorList>
    </citation>
    <scope>NUCLEOTIDE SEQUENCE</scope>
    <source>
        <strain evidence="2">24KS-1</strain>
    </source>
</reference>
<dbReference type="InterPro" id="IPR014617">
    <property type="entry name" value="YphA_Bacsu"/>
</dbReference>
<protein>
    <submittedName>
        <fullName evidence="2">Uncharacterized protein</fullName>
    </submittedName>
</protein>
<dbReference type="RefSeq" id="WP_268778618.1">
    <property type="nucleotide sequence ID" value="NZ_JAPRAT010000002.1"/>
</dbReference>
<keyword evidence="1" id="KW-0812">Transmembrane</keyword>
<feature type="transmembrane region" description="Helical" evidence="1">
    <location>
        <begin position="5"/>
        <end position="22"/>
    </location>
</feature>
<keyword evidence="3" id="KW-1185">Reference proteome</keyword>
<organism evidence="2 3">
    <name type="scientific">Natronobacillus azotifigens</name>
    <dbReference type="NCBI Taxonomy" id="472978"/>
    <lineage>
        <taxon>Bacteria</taxon>
        <taxon>Bacillati</taxon>
        <taxon>Bacillota</taxon>
        <taxon>Bacilli</taxon>
        <taxon>Bacillales</taxon>
        <taxon>Bacillaceae</taxon>
        <taxon>Natronobacillus</taxon>
    </lineage>
</organism>